<dbReference type="Proteomes" id="UP000675781">
    <property type="component" value="Unassembled WGS sequence"/>
</dbReference>
<accession>A0A941EXU1</accession>
<dbReference type="EMBL" id="JAGSOG010000116">
    <property type="protein sequence ID" value="MBR7835939.1"/>
    <property type="molecule type" value="Genomic_DNA"/>
</dbReference>
<comment type="caution">
    <text evidence="2">The sequence shown here is derived from an EMBL/GenBank/DDBJ whole genome shotgun (WGS) entry which is preliminary data.</text>
</comment>
<dbReference type="Gene3D" id="3.90.550.10">
    <property type="entry name" value="Spore Coat Polysaccharide Biosynthesis Protein SpsA, Chain A"/>
    <property type="match status" value="1"/>
</dbReference>
<dbReference type="PANTHER" id="PTHR43685:SF2">
    <property type="entry name" value="GLYCOSYLTRANSFERASE 2-LIKE DOMAIN-CONTAINING PROTEIN"/>
    <property type="match status" value="1"/>
</dbReference>
<dbReference type="AlphaFoldDB" id="A0A941EXU1"/>
<keyword evidence="3" id="KW-1185">Reference proteome</keyword>
<dbReference type="InterPro" id="IPR050834">
    <property type="entry name" value="Glycosyltransf_2"/>
</dbReference>
<reference evidence="2" key="1">
    <citation type="submission" date="2021-04" db="EMBL/GenBank/DDBJ databases">
        <title>Genome based classification of Actinospica acidithermotolerans sp. nov., an actinobacterium isolated from an Indonesian hot spring.</title>
        <authorList>
            <person name="Kusuma A.B."/>
            <person name="Putra K.E."/>
            <person name="Nafisah S."/>
            <person name="Loh J."/>
            <person name="Nouioui I."/>
            <person name="Goodfellow M."/>
        </authorList>
    </citation>
    <scope>NUCLEOTIDE SEQUENCE</scope>
    <source>
        <strain evidence="2">CSCA 57</strain>
    </source>
</reference>
<dbReference type="InterPro" id="IPR001173">
    <property type="entry name" value="Glyco_trans_2-like"/>
</dbReference>
<feature type="domain" description="Glycosyltransferase 2-like" evidence="1">
    <location>
        <begin position="121"/>
        <end position="249"/>
    </location>
</feature>
<keyword evidence="2" id="KW-0328">Glycosyltransferase</keyword>
<dbReference type="GO" id="GO:0016757">
    <property type="term" value="F:glycosyltransferase activity"/>
    <property type="evidence" value="ECO:0007669"/>
    <property type="project" value="UniProtKB-KW"/>
</dbReference>
<dbReference type="SUPFAM" id="SSF53448">
    <property type="entry name" value="Nucleotide-diphospho-sugar transferases"/>
    <property type="match status" value="1"/>
</dbReference>
<dbReference type="EC" id="2.4.-.-" evidence="2"/>
<evidence type="ECO:0000313" key="2">
    <source>
        <dbReference type="EMBL" id="MBR7835939.1"/>
    </source>
</evidence>
<name>A0A941EXU1_9ACTN</name>
<proteinExistence type="predicted"/>
<dbReference type="RefSeq" id="WP_212530428.1">
    <property type="nucleotide sequence ID" value="NZ_JAGSOG010000116.1"/>
</dbReference>
<dbReference type="InterPro" id="IPR029044">
    <property type="entry name" value="Nucleotide-diphossugar_trans"/>
</dbReference>
<evidence type="ECO:0000313" key="3">
    <source>
        <dbReference type="Proteomes" id="UP000675781"/>
    </source>
</evidence>
<dbReference type="PANTHER" id="PTHR43685">
    <property type="entry name" value="GLYCOSYLTRANSFERASE"/>
    <property type="match status" value="1"/>
</dbReference>
<protein>
    <submittedName>
        <fullName evidence="2">Glycosyltransferase</fullName>
        <ecNumber evidence="2">2.4.-.-</ecNumber>
    </submittedName>
</protein>
<organism evidence="2 3">
    <name type="scientific">Actinospica durhamensis</name>
    <dbReference type="NCBI Taxonomy" id="1508375"/>
    <lineage>
        <taxon>Bacteria</taxon>
        <taxon>Bacillati</taxon>
        <taxon>Actinomycetota</taxon>
        <taxon>Actinomycetes</taxon>
        <taxon>Catenulisporales</taxon>
        <taxon>Actinospicaceae</taxon>
        <taxon>Actinospica</taxon>
    </lineage>
</organism>
<gene>
    <name evidence="2" type="ORF">KDL01_21875</name>
</gene>
<keyword evidence="2" id="KW-0808">Transferase</keyword>
<sequence length="437" mass="46254">MSLAAPGPRGGVAERIDPARTPISVVDIDLDDARVTEATGSAAAACAPGESVFGLVRLHRRPLGVLTARIGADADGPVELIKLACERFSAAVSAHFESDDAAGGSCTQARRRLLADPPRVSVIVATRHRAESLARCLDSLLRMPYPNLEIIVVDNDPADSVTADLMAARYRGRVSYSVEPRRGLACAHNHGLALATGSILAFTDDDVVVDPDWAAALVEAFRSRPGAGCVTGLILPAQLETRPQAMLERRGGFAKGFRLAEHGAGSPDTHPLFPFTAGRLGSGANMAFTAQALREIGGFDPTLGAGTPARGGDDLLAFFRTATAGYSIVYQPDALVWHHHRRETDALARQAYGYGVGLGAYLTAALVHEPHMLTALLRKLPRGVAYALGNSRRDGADPTAWPARLARLERYGLCYGPLAYGRSRLLARTASRGGGRA</sequence>
<dbReference type="Pfam" id="PF00535">
    <property type="entry name" value="Glycos_transf_2"/>
    <property type="match status" value="1"/>
</dbReference>
<evidence type="ECO:0000259" key="1">
    <source>
        <dbReference type="Pfam" id="PF00535"/>
    </source>
</evidence>